<dbReference type="RefSeq" id="WP_202829283.1">
    <property type="nucleotide sequence ID" value="NZ_JAEUXJ010000051.1"/>
</dbReference>
<dbReference type="Proteomes" id="UP000606490">
    <property type="component" value="Unassembled WGS sequence"/>
</dbReference>
<proteinExistence type="predicted"/>
<evidence type="ECO:0000313" key="2">
    <source>
        <dbReference type="Proteomes" id="UP000606490"/>
    </source>
</evidence>
<organism evidence="1 2">
    <name type="scientific">Belnapia mucosa</name>
    <dbReference type="NCBI Taxonomy" id="2804532"/>
    <lineage>
        <taxon>Bacteria</taxon>
        <taxon>Pseudomonadati</taxon>
        <taxon>Pseudomonadota</taxon>
        <taxon>Alphaproteobacteria</taxon>
        <taxon>Acetobacterales</taxon>
        <taxon>Roseomonadaceae</taxon>
        <taxon>Belnapia</taxon>
    </lineage>
</organism>
<accession>A0ABS1VCY5</accession>
<name>A0ABS1VCY5_9PROT</name>
<protein>
    <submittedName>
        <fullName evidence="1">Uncharacterized protein</fullName>
    </submittedName>
</protein>
<evidence type="ECO:0000313" key="1">
    <source>
        <dbReference type="EMBL" id="MBL6459551.1"/>
    </source>
</evidence>
<reference evidence="1 2" key="1">
    <citation type="submission" date="2021-01" db="EMBL/GenBank/DDBJ databases">
        <title>Belnapia mucosa sp. nov. and Belnapia arida sp. nov., isolated from the Tabernas Desert (Almeria, Spain).</title>
        <authorList>
            <person name="Molina-Menor E."/>
            <person name="Vidal-Verdu A."/>
            <person name="Calonge A."/>
            <person name="Satari L."/>
            <person name="Pereto Magraner J."/>
            <person name="Porcar Miralles M."/>
        </authorList>
    </citation>
    <scope>NUCLEOTIDE SEQUENCE [LARGE SCALE GENOMIC DNA]</scope>
    <source>
        <strain evidence="1 2">T6</strain>
    </source>
</reference>
<sequence length="83" mass="8995">MSFKPYADESAAVQVGGLSIENRLDRVSLAGNLDLTRDKVGLQHAKRLRDLLASVVMELERQGSALPEASKAIKTDTVKNPFG</sequence>
<gene>
    <name evidence="1" type="ORF">JMJ55_30030</name>
</gene>
<comment type="caution">
    <text evidence="1">The sequence shown here is derived from an EMBL/GenBank/DDBJ whole genome shotgun (WGS) entry which is preliminary data.</text>
</comment>
<dbReference type="EMBL" id="JAEUXJ010000051">
    <property type="protein sequence ID" value="MBL6459551.1"/>
    <property type="molecule type" value="Genomic_DNA"/>
</dbReference>
<keyword evidence="2" id="KW-1185">Reference proteome</keyword>